<dbReference type="Proteomes" id="UP000738325">
    <property type="component" value="Unassembled WGS sequence"/>
</dbReference>
<reference evidence="1" key="1">
    <citation type="journal article" date="2020" name="Fungal Divers.">
        <title>Resolving the Mortierellaceae phylogeny through synthesis of multi-gene phylogenetics and phylogenomics.</title>
        <authorList>
            <person name="Vandepol N."/>
            <person name="Liber J."/>
            <person name="Desiro A."/>
            <person name="Na H."/>
            <person name="Kennedy M."/>
            <person name="Barry K."/>
            <person name="Grigoriev I.V."/>
            <person name="Miller A.N."/>
            <person name="O'Donnell K."/>
            <person name="Stajich J.E."/>
            <person name="Bonito G."/>
        </authorList>
    </citation>
    <scope>NUCLEOTIDE SEQUENCE</scope>
    <source>
        <strain evidence="1">REB-010B</strain>
    </source>
</reference>
<evidence type="ECO:0000313" key="1">
    <source>
        <dbReference type="EMBL" id="KAG0314959.1"/>
    </source>
</evidence>
<dbReference type="InterPro" id="IPR032675">
    <property type="entry name" value="LRR_dom_sf"/>
</dbReference>
<protein>
    <recommendedName>
        <fullName evidence="3">RNI-like protein</fullName>
    </recommendedName>
</protein>
<dbReference type="EMBL" id="JAAAIP010000573">
    <property type="protein sequence ID" value="KAG0314959.1"/>
    <property type="molecule type" value="Genomic_DNA"/>
</dbReference>
<accession>A0A9P6R8Z2</accession>
<evidence type="ECO:0000313" key="2">
    <source>
        <dbReference type="Proteomes" id="UP000738325"/>
    </source>
</evidence>
<dbReference type="AlphaFoldDB" id="A0A9P6R8Z2"/>
<sequence>MVSALKRNASNIRTLVCADNNAILCQITPFCCAVETLVLGKITAEILPILRLCKETLVRLELSPTRQAAPHLEAYTRAATYTPNIMLQNHDIRNGVGLQSYNSAGSTGALSRQHINDILFAILDLSQLEHLVLDHLGLRSTEHLQLFFEFCQQLTSLELHNTAVLRDAPGTLDLSNLRSLSLVNSSMAMVDQVHLLRHCKHLDHLSWIQEPHMMPLQALGLMLKNPTTGRAELKSLDISSGPATDTNIAEALLGLPCLTTLIARESQFGQVSLDTIVEPAMEIVGTGLGGGGVSLRDQIQVLDLVDCPGVTPEMVNEILCSCRGLKRLSADRIRILSVLLPDSVWVCNNLEELRVVIVGPAMLLPPSSSSSSSSSRLTLQDLQRTAYQKIATSFTNLRVLSLGRIGKHARWSTKSVLDLSLEGGFNQLRTLTELVEFDFCQMPHKLGIDEFKFMLRFWPKLEVMHGSLHVDADREAFIESYLRNARPGIKLKRDLRYKRRVTQTDR</sequence>
<gene>
    <name evidence="1" type="ORF">BGZ99_007759</name>
</gene>
<comment type="caution">
    <text evidence="1">The sequence shown here is derived from an EMBL/GenBank/DDBJ whole genome shotgun (WGS) entry which is preliminary data.</text>
</comment>
<evidence type="ECO:0008006" key="3">
    <source>
        <dbReference type="Google" id="ProtNLM"/>
    </source>
</evidence>
<dbReference type="Gene3D" id="3.80.10.10">
    <property type="entry name" value="Ribonuclease Inhibitor"/>
    <property type="match status" value="2"/>
</dbReference>
<dbReference type="OrthoDB" id="2384829at2759"/>
<name>A0A9P6R8Z2_9FUNG</name>
<proteinExistence type="predicted"/>
<dbReference type="SUPFAM" id="SSF52058">
    <property type="entry name" value="L domain-like"/>
    <property type="match status" value="1"/>
</dbReference>
<organism evidence="1 2">
    <name type="scientific">Dissophora globulifera</name>
    <dbReference type="NCBI Taxonomy" id="979702"/>
    <lineage>
        <taxon>Eukaryota</taxon>
        <taxon>Fungi</taxon>
        <taxon>Fungi incertae sedis</taxon>
        <taxon>Mucoromycota</taxon>
        <taxon>Mortierellomycotina</taxon>
        <taxon>Mortierellomycetes</taxon>
        <taxon>Mortierellales</taxon>
        <taxon>Mortierellaceae</taxon>
        <taxon>Dissophora</taxon>
    </lineage>
</organism>
<keyword evidence="2" id="KW-1185">Reference proteome</keyword>